<dbReference type="EMBL" id="JABEXW010000638">
    <property type="protein sequence ID" value="KAF4960438.1"/>
    <property type="molecule type" value="Genomic_DNA"/>
</dbReference>
<keyword evidence="1" id="KW-0732">Signal</keyword>
<feature type="signal peptide" evidence="1">
    <location>
        <begin position="1"/>
        <end position="18"/>
    </location>
</feature>
<evidence type="ECO:0000259" key="2">
    <source>
        <dbReference type="Pfam" id="PF12621"/>
    </source>
</evidence>
<dbReference type="OrthoDB" id="1076608at2759"/>
<gene>
    <name evidence="3" type="ORF">FSARC_10478</name>
</gene>
<feature type="domain" description="10TM putative phosphate transporter extracellular tail" evidence="2">
    <location>
        <begin position="56"/>
        <end position="158"/>
    </location>
</feature>
<feature type="chain" id="PRO_5034881227" description="10TM putative phosphate transporter extracellular tail domain-containing protein" evidence="1">
    <location>
        <begin position="19"/>
        <end position="167"/>
    </location>
</feature>
<evidence type="ECO:0000313" key="4">
    <source>
        <dbReference type="Proteomes" id="UP000622797"/>
    </source>
</evidence>
<evidence type="ECO:0000313" key="3">
    <source>
        <dbReference type="EMBL" id="KAF4960438.1"/>
    </source>
</evidence>
<reference evidence="3" key="2">
    <citation type="submission" date="2020-05" db="EMBL/GenBank/DDBJ databases">
        <authorList>
            <person name="Kim H.-S."/>
            <person name="Proctor R.H."/>
            <person name="Brown D.W."/>
        </authorList>
    </citation>
    <scope>NUCLEOTIDE SEQUENCE</scope>
    <source>
        <strain evidence="3">NRRL 20472</strain>
    </source>
</reference>
<name>A0A8H4X3E0_9HYPO</name>
<comment type="caution">
    <text evidence="3">The sequence shown here is derived from an EMBL/GenBank/DDBJ whole genome shotgun (WGS) entry which is preliminary data.</text>
</comment>
<accession>A0A8H4X3E0</accession>
<sequence length="167" mass="18994">MLLLLLLTAFCQIRLNRKYINSSRFLPIMRLDTRTEASNGADCSFDRLADIDAKFAHPRKSKRLAERNNLMAKAFYGESPIETSDLPESLKAEMNLRAFQHKALAVRQPTVWIPHDNLAISEDEIRQTRELSEHIRISSRGAAIDGQANVIYGGNPPDIRPIDFVQF</sequence>
<organism evidence="3 4">
    <name type="scientific">Fusarium sarcochroum</name>
    <dbReference type="NCBI Taxonomy" id="1208366"/>
    <lineage>
        <taxon>Eukaryota</taxon>
        <taxon>Fungi</taxon>
        <taxon>Dikarya</taxon>
        <taxon>Ascomycota</taxon>
        <taxon>Pezizomycotina</taxon>
        <taxon>Sordariomycetes</taxon>
        <taxon>Hypocreomycetidae</taxon>
        <taxon>Hypocreales</taxon>
        <taxon>Nectriaceae</taxon>
        <taxon>Fusarium</taxon>
        <taxon>Fusarium lateritium species complex</taxon>
    </lineage>
</organism>
<dbReference type="Pfam" id="PF12621">
    <property type="entry name" value="PHM7_ext"/>
    <property type="match status" value="1"/>
</dbReference>
<protein>
    <recommendedName>
        <fullName evidence="2">10TM putative phosphate transporter extracellular tail domain-containing protein</fullName>
    </recommendedName>
</protein>
<dbReference type="InterPro" id="IPR022257">
    <property type="entry name" value="PHM7_ext"/>
</dbReference>
<proteinExistence type="predicted"/>
<reference evidence="3" key="1">
    <citation type="journal article" date="2020" name="BMC Genomics">
        <title>Correction to: Identification and distribution of gene clusters required for synthesis of sphingolipid metabolism inhibitors in diverse species of the filamentous fungus Fusarium.</title>
        <authorList>
            <person name="Kim H.S."/>
            <person name="Lohmar J.M."/>
            <person name="Busman M."/>
            <person name="Brown D.W."/>
            <person name="Naumann T.A."/>
            <person name="Divon H.H."/>
            <person name="Lysoe E."/>
            <person name="Uhlig S."/>
            <person name="Proctor R.H."/>
        </authorList>
    </citation>
    <scope>NUCLEOTIDE SEQUENCE</scope>
    <source>
        <strain evidence="3">NRRL 20472</strain>
    </source>
</reference>
<keyword evidence="4" id="KW-1185">Reference proteome</keyword>
<evidence type="ECO:0000256" key="1">
    <source>
        <dbReference type="SAM" id="SignalP"/>
    </source>
</evidence>
<dbReference type="Proteomes" id="UP000622797">
    <property type="component" value="Unassembled WGS sequence"/>
</dbReference>
<dbReference type="AlphaFoldDB" id="A0A8H4X3E0"/>